<evidence type="ECO:0000313" key="11">
    <source>
        <dbReference type="EMBL" id="BBF94720.1"/>
    </source>
</evidence>
<evidence type="ECO:0000256" key="7">
    <source>
        <dbReference type="ARBA" id="ARBA00031969"/>
    </source>
</evidence>
<proteinExistence type="inferred from homology"/>
<dbReference type="EC" id="4.2.1.1" evidence="2 10"/>
<dbReference type="EMBL" id="AP018907">
    <property type="protein sequence ID" value="BBF94720.1"/>
    <property type="molecule type" value="Genomic_DNA"/>
</dbReference>
<evidence type="ECO:0000256" key="4">
    <source>
        <dbReference type="ARBA" id="ARBA00022723"/>
    </source>
</evidence>
<dbReference type="FunFam" id="3.40.1050.10:FF:000003">
    <property type="entry name" value="Carbonic anhydrase"/>
    <property type="match status" value="1"/>
</dbReference>
<evidence type="ECO:0000256" key="10">
    <source>
        <dbReference type="RuleBase" id="RU003956"/>
    </source>
</evidence>
<dbReference type="GO" id="GO:0008270">
    <property type="term" value="F:zinc ion binding"/>
    <property type="evidence" value="ECO:0007669"/>
    <property type="project" value="UniProtKB-UniRule"/>
</dbReference>
<dbReference type="PROSITE" id="PS00705">
    <property type="entry name" value="PROK_CO2_ANHYDRASE_2"/>
    <property type="match status" value="1"/>
</dbReference>
<keyword evidence="4 9" id="KW-0479">Metal-binding</keyword>
<dbReference type="Gene3D" id="3.40.1050.10">
    <property type="entry name" value="Carbonic anhydrase"/>
    <property type="match status" value="1"/>
</dbReference>
<dbReference type="Proteomes" id="UP000266934">
    <property type="component" value="Chromosome"/>
</dbReference>
<keyword evidence="5 9" id="KW-0862">Zinc</keyword>
<evidence type="ECO:0000256" key="1">
    <source>
        <dbReference type="ARBA" id="ARBA00006217"/>
    </source>
</evidence>
<dbReference type="InterPro" id="IPR001765">
    <property type="entry name" value="Carbonic_anhydrase"/>
</dbReference>
<keyword evidence="6 10" id="KW-0456">Lyase</keyword>
<comment type="cofactor">
    <cofactor evidence="9">
        <name>Zn(2+)</name>
        <dbReference type="ChEBI" id="CHEBI:29105"/>
    </cofactor>
    <text evidence="9">Binds 1 zinc ion per subunit.</text>
</comment>
<name>A0A348G587_9HYPH</name>
<feature type="binding site" evidence="9">
    <location>
        <position position="52"/>
    </location>
    <ligand>
        <name>Zn(2+)</name>
        <dbReference type="ChEBI" id="CHEBI:29105"/>
    </ligand>
</feature>
<evidence type="ECO:0000256" key="2">
    <source>
        <dbReference type="ARBA" id="ARBA00012925"/>
    </source>
</evidence>
<dbReference type="Pfam" id="PF00484">
    <property type="entry name" value="Pro_CA"/>
    <property type="match status" value="1"/>
</dbReference>
<evidence type="ECO:0000256" key="8">
    <source>
        <dbReference type="ARBA" id="ARBA00048348"/>
    </source>
</evidence>
<feature type="binding site" evidence="9">
    <location>
        <position position="113"/>
    </location>
    <ligand>
        <name>Zn(2+)</name>
        <dbReference type="ChEBI" id="CHEBI:29105"/>
    </ligand>
</feature>
<dbReference type="SMART" id="SM00947">
    <property type="entry name" value="Pro_CA"/>
    <property type="match status" value="1"/>
</dbReference>
<keyword evidence="12" id="KW-1185">Reference proteome</keyword>
<dbReference type="PANTHER" id="PTHR11002">
    <property type="entry name" value="CARBONIC ANHYDRASE"/>
    <property type="match status" value="1"/>
</dbReference>
<comment type="function">
    <text evidence="10">Reversible hydration of carbon dioxide.</text>
</comment>
<dbReference type="CDD" id="cd00884">
    <property type="entry name" value="beta_CA_cladeB"/>
    <property type="match status" value="1"/>
</dbReference>
<evidence type="ECO:0000256" key="3">
    <source>
        <dbReference type="ARBA" id="ARBA00014628"/>
    </source>
</evidence>
<gene>
    <name evidence="11" type="ORF">BLTE_34050</name>
</gene>
<sequence>MRENTKPETAFPARLIAGYQSFLDRRYAEEHEHYETLAQGQSPKMMVIACCDSRVSPTVIFDAMPGELFTVRNVANLVPPYEPGGHHAASAAIEYAVLVLKVEDVVVLGHASCGGVMAYARRRTDLGAGDFIGQWMSLLEPAAATAGIVPAADLPDAAVARLEYAGIRQSLANLMTFPWVRERVEAGQLNLHGAYFAIATGLLERLDPATDRFVPVAQRNPFRAEAVDADGA</sequence>
<feature type="binding site" evidence="9">
    <location>
        <position position="110"/>
    </location>
    <ligand>
        <name>Zn(2+)</name>
        <dbReference type="ChEBI" id="CHEBI:29105"/>
    </ligand>
</feature>
<dbReference type="SUPFAM" id="SSF53056">
    <property type="entry name" value="beta-carbonic anhydrase, cab"/>
    <property type="match status" value="1"/>
</dbReference>
<dbReference type="PANTHER" id="PTHR11002:SF76">
    <property type="entry name" value="CARBONIC ANHYDRASE"/>
    <property type="match status" value="1"/>
</dbReference>
<reference evidence="11 12" key="1">
    <citation type="submission" date="2018-08" db="EMBL/GenBank/DDBJ databases">
        <title>Complete genome sequencing of Blastochloris tepida GI.</title>
        <authorList>
            <person name="Tsukatani Y."/>
            <person name="Mori H."/>
        </authorList>
    </citation>
    <scope>NUCLEOTIDE SEQUENCE [LARGE SCALE GENOMIC DNA]</scope>
    <source>
        <strain evidence="11 12">GI</strain>
    </source>
</reference>
<dbReference type="OrthoDB" id="9797527at2"/>
<dbReference type="InterPro" id="IPR036874">
    <property type="entry name" value="Carbonic_anhydrase_sf"/>
</dbReference>
<dbReference type="GO" id="GO:0015976">
    <property type="term" value="P:carbon utilization"/>
    <property type="evidence" value="ECO:0007669"/>
    <property type="project" value="InterPro"/>
</dbReference>
<comment type="catalytic activity">
    <reaction evidence="8 10">
        <text>hydrogencarbonate + H(+) = CO2 + H2O</text>
        <dbReference type="Rhea" id="RHEA:10748"/>
        <dbReference type="ChEBI" id="CHEBI:15377"/>
        <dbReference type="ChEBI" id="CHEBI:15378"/>
        <dbReference type="ChEBI" id="CHEBI:16526"/>
        <dbReference type="ChEBI" id="CHEBI:17544"/>
        <dbReference type="EC" id="4.2.1.1"/>
    </reaction>
</comment>
<evidence type="ECO:0000256" key="9">
    <source>
        <dbReference type="PIRSR" id="PIRSR601765-1"/>
    </source>
</evidence>
<dbReference type="InterPro" id="IPR045066">
    <property type="entry name" value="Beta_CA_cladeB"/>
</dbReference>
<protein>
    <recommendedName>
        <fullName evidence="3 10">Carbonic anhydrase</fullName>
        <ecNumber evidence="2 10">4.2.1.1</ecNumber>
    </recommendedName>
    <alternativeName>
        <fullName evidence="7 10">Carbonate dehydratase</fullName>
    </alternativeName>
</protein>
<dbReference type="GO" id="GO:0004089">
    <property type="term" value="F:carbonate dehydratase activity"/>
    <property type="evidence" value="ECO:0007669"/>
    <property type="project" value="UniProtKB-UniRule"/>
</dbReference>
<evidence type="ECO:0000256" key="6">
    <source>
        <dbReference type="ARBA" id="ARBA00023239"/>
    </source>
</evidence>
<dbReference type="RefSeq" id="WP_126401782.1">
    <property type="nucleotide sequence ID" value="NZ_AP018907.1"/>
</dbReference>
<evidence type="ECO:0000313" key="12">
    <source>
        <dbReference type="Proteomes" id="UP000266934"/>
    </source>
</evidence>
<accession>A0A348G587</accession>
<evidence type="ECO:0000256" key="5">
    <source>
        <dbReference type="ARBA" id="ARBA00022833"/>
    </source>
</evidence>
<dbReference type="KEGG" id="blag:BLTE_34050"/>
<dbReference type="AlphaFoldDB" id="A0A348G587"/>
<comment type="similarity">
    <text evidence="1 10">Belongs to the beta-class carbonic anhydrase family.</text>
</comment>
<feature type="binding site" evidence="9">
    <location>
        <position position="50"/>
    </location>
    <ligand>
        <name>Zn(2+)</name>
        <dbReference type="ChEBI" id="CHEBI:29105"/>
    </ligand>
</feature>
<dbReference type="InterPro" id="IPR015892">
    <property type="entry name" value="Carbonic_anhydrase_CS"/>
</dbReference>
<organism evidence="11 12">
    <name type="scientific">Blastochloris tepida</name>
    <dbReference type="NCBI Taxonomy" id="2233851"/>
    <lineage>
        <taxon>Bacteria</taxon>
        <taxon>Pseudomonadati</taxon>
        <taxon>Pseudomonadota</taxon>
        <taxon>Alphaproteobacteria</taxon>
        <taxon>Hyphomicrobiales</taxon>
        <taxon>Blastochloridaceae</taxon>
        <taxon>Blastochloris</taxon>
    </lineage>
</organism>